<dbReference type="AlphaFoldDB" id="F0YS82"/>
<keyword evidence="2" id="KW-0479">Metal-binding</keyword>
<feature type="compositionally biased region" description="Low complexity" evidence="5">
    <location>
        <begin position="164"/>
        <end position="177"/>
    </location>
</feature>
<keyword evidence="1" id="KW-0001">2Fe-2S</keyword>
<dbReference type="RefSeq" id="XP_009043274.1">
    <property type="nucleotide sequence ID" value="XM_009045026.1"/>
</dbReference>
<evidence type="ECO:0000256" key="1">
    <source>
        <dbReference type="ARBA" id="ARBA00022714"/>
    </source>
</evidence>
<dbReference type="OrthoDB" id="10587718at2759"/>
<dbReference type="Pfam" id="PF00355">
    <property type="entry name" value="Rieske"/>
    <property type="match status" value="1"/>
</dbReference>
<dbReference type="InterPro" id="IPR017941">
    <property type="entry name" value="Rieske_2Fe-2S"/>
</dbReference>
<keyword evidence="4" id="KW-0411">Iron-sulfur</keyword>
<reference evidence="7 8" key="1">
    <citation type="journal article" date="2011" name="Proc. Natl. Acad. Sci. U.S.A.">
        <title>Niche of harmful alga Aureococcus anophagefferens revealed through ecogenomics.</title>
        <authorList>
            <person name="Gobler C.J."/>
            <person name="Berry D.L."/>
            <person name="Dyhrman S.T."/>
            <person name="Wilhelm S.W."/>
            <person name="Salamov A."/>
            <person name="Lobanov A.V."/>
            <person name="Zhang Y."/>
            <person name="Collier J.L."/>
            <person name="Wurch L.L."/>
            <person name="Kustka A.B."/>
            <person name="Dill B.D."/>
            <person name="Shah M."/>
            <person name="VerBerkmoes N.C."/>
            <person name="Kuo A."/>
            <person name="Terry A."/>
            <person name="Pangilinan J."/>
            <person name="Lindquist E.A."/>
            <person name="Lucas S."/>
            <person name="Paulsen I.T."/>
            <person name="Hattenrath-Lehmann T.K."/>
            <person name="Talmage S.C."/>
            <person name="Walker E.A."/>
            <person name="Koch F."/>
            <person name="Burson A.M."/>
            <person name="Marcoval M.A."/>
            <person name="Tang Y.Z."/>
            <person name="Lecleir G.R."/>
            <person name="Coyne K.J."/>
            <person name="Berg G.M."/>
            <person name="Bertrand E.M."/>
            <person name="Saito M.A."/>
            <person name="Gladyshev V.N."/>
            <person name="Grigoriev I.V."/>
        </authorList>
    </citation>
    <scope>NUCLEOTIDE SEQUENCE [LARGE SCALE GENOMIC DNA]</scope>
    <source>
        <strain evidence="8">CCMP 1984</strain>
    </source>
</reference>
<evidence type="ECO:0000256" key="3">
    <source>
        <dbReference type="ARBA" id="ARBA00023004"/>
    </source>
</evidence>
<dbReference type="GO" id="GO:0051537">
    <property type="term" value="F:2 iron, 2 sulfur cluster binding"/>
    <property type="evidence" value="ECO:0007669"/>
    <property type="project" value="UniProtKB-KW"/>
</dbReference>
<evidence type="ECO:0000256" key="2">
    <source>
        <dbReference type="ARBA" id="ARBA00022723"/>
    </source>
</evidence>
<dbReference type="InterPro" id="IPR036922">
    <property type="entry name" value="Rieske_2Fe-2S_sf"/>
</dbReference>
<dbReference type="GeneID" id="20227371"/>
<feature type="region of interest" description="Disordered" evidence="5">
    <location>
        <begin position="132"/>
        <end position="211"/>
    </location>
</feature>
<feature type="compositionally biased region" description="Basic and acidic residues" evidence="5">
    <location>
        <begin position="132"/>
        <end position="149"/>
    </location>
</feature>
<keyword evidence="8" id="KW-1185">Reference proteome</keyword>
<dbReference type="Gene3D" id="2.102.10.10">
    <property type="entry name" value="Rieske [2Fe-2S] iron-sulphur domain"/>
    <property type="match status" value="1"/>
</dbReference>
<organism evidence="8">
    <name type="scientific">Aureococcus anophagefferens</name>
    <name type="common">Harmful bloom alga</name>
    <dbReference type="NCBI Taxonomy" id="44056"/>
    <lineage>
        <taxon>Eukaryota</taxon>
        <taxon>Sar</taxon>
        <taxon>Stramenopiles</taxon>
        <taxon>Ochrophyta</taxon>
        <taxon>Pelagophyceae</taxon>
        <taxon>Pelagomonadales</taxon>
        <taxon>Pelagomonadaceae</taxon>
        <taxon>Aureococcus</taxon>
    </lineage>
</organism>
<evidence type="ECO:0000259" key="6">
    <source>
        <dbReference type="PROSITE" id="PS51296"/>
    </source>
</evidence>
<dbReference type="Proteomes" id="UP000002729">
    <property type="component" value="Unassembled WGS sequence"/>
</dbReference>
<keyword evidence="3" id="KW-0408">Iron</keyword>
<dbReference type="PROSITE" id="PS51296">
    <property type="entry name" value="RIESKE"/>
    <property type="match status" value="1"/>
</dbReference>
<dbReference type="InParanoid" id="F0YS82"/>
<evidence type="ECO:0000313" key="8">
    <source>
        <dbReference type="Proteomes" id="UP000002729"/>
    </source>
</evidence>
<gene>
    <name evidence="7" type="ORF">AURANDRAFT_69265</name>
</gene>
<dbReference type="KEGG" id="aaf:AURANDRAFT_69265"/>
<evidence type="ECO:0000256" key="5">
    <source>
        <dbReference type="SAM" id="MobiDB-lite"/>
    </source>
</evidence>
<dbReference type="GO" id="GO:0046872">
    <property type="term" value="F:metal ion binding"/>
    <property type="evidence" value="ECO:0007669"/>
    <property type="project" value="UniProtKB-KW"/>
</dbReference>
<feature type="domain" description="Rieske" evidence="6">
    <location>
        <begin position="18"/>
        <end position="106"/>
    </location>
</feature>
<name>F0YS82_AURAN</name>
<dbReference type="EMBL" id="GL833881">
    <property type="protein sequence ID" value="EGB02027.1"/>
    <property type="molecule type" value="Genomic_DNA"/>
</dbReference>
<feature type="compositionally biased region" description="Basic and acidic residues" evidence="5">
    <location>
        <begin position="178"/>
        <end position="193"/>
    </location>
</feature>
<dbReference type="CDD" id="cd03467">
    <property type="entry name" value="Rieske"/>
    <property type="match status" value="1"/>
</dbReference>
<evidence type="ECO:0000256" key="4">
    <source>
        <dbReference type="ARBA" id="ARBA00023014"/>
    </source>
</evidence>
<feature type="compositionally biased region" description="Acidic residues" evidence="5">
    <location>
        <begin position="201"/>
        <end position="211"/>
    </location>
</feature>
<dbReference type="SUPFAM" id="SSF50022">
    <property type="entry name" value="ISP domain"/>
    <property type="match status" value="1"/>
</dbReference>
<protein>
    <recommendedName>
        <fullName evidence="6">Rieske domain-containing protein</fullName>
    </recommendedName>
</protein>
<accession>F0YS82</accession>
<proteinExistence type="predicted"/>
<sequence>MSRMASVITPPRPQREKWVAWPPERLPTKPNTFLATTSRKSGSIIAVGWDGSEYYAFDARCFHHGADLWTDDATRGGDIEDGALTCPAHGRRIDCRTGAWLGDPCAGSARHRVYATRRRTAPGGAAIVEVRVDERDAGQEKGDSTRDGAFDSDAYNTPGLCPSAARARQARAAVTPDKAPERRPPPADDADRSVRRRLAYESDDDDAMDEG</sequence>
<evidence type="ECO:0000313" key="7">
    <source>
        <dbReference type="EMBL" id="EGB02027.1"/>
    </source>
</evidence>